<dbReference type="PANTHER" id="PTHR13068">
    <property type="entry name" value="CGI-12 PROTEIN-RELATED"/>
    <property type="match status" value="1"/>
</dbReference>
<reference evidence="5" key="1">
    <citation type="journal article" date="2014" name="Nat. Genet.">
        <title>A reference genome for common bean and genome-wide analysis of dual domestications.</title>
        <authorList>
            <person name="Schmutz J."/>
            <person name="McClean P.E."/>
            <person name="Mamidi S."/>
            <person name="Wu G.A."/>
            <person name="Cannon S.B."/>
            <person name="Grimwood J."/>
            <person name="Jenkins J."/>
            <person name="Shu S."/>
            <person name="Song Q."/>
            <person name="Chavarro C."/>
            <person name="Torres-Torres M."/>
            <person name="Geffroy V."/>
            <person name="Moghaddam S.M."/>
            <person name="Gao D."/>
            <person name="Abernathy B."/>
            <person name="Barry K."/>
            <person name="Blair M."/>
            <person name="Brick M.A."/>
            <person name="Chovatia M."/>
            <person name="Gepts P."/>
            <person name="Goodstein D.M."/>
            <person name="Gonzales M."/>
            <person name="Hellsten U."/>
            <person name="Hyten D.L."/>
            <person name="Jia G."/>
            <person name="Kelly J.D."/>
            <person name="Kudrna D."/>
            <person name="Lee R."/>
            <person name="Richard M.M."/>
            <person name="Miklas P.N."/>
            <person name="Osorno J.M."/>
            <person name="Rodrigues J."/>
            <person name="Thareau V."/>
            <person name="Urrea C.A."/>
            <person name="Wang M."/>
            <person name="Yu Y."/>
            <person name="Zhang M."/>
            <person name="Wing R.A."/>
            <person name="Cregan P.B."/>
            <person name="Rokhsar D.S."/>
            <person name="Jackson S.A."/>
        </authorList>
    </citation>
    <scope>NUCLEOTIDE SEQUENCE [LARGE SCALE GENOMIC DNA]</scope>
    <source>
        <strain evidence="5">cv. G19833</strain>
    </source>
</reference>
<dbReference type="eggNOG" id="KOG1267">
    <property type="taxonomic scope" value="Eukaryota"/>
</dbReference>
<evidence type="ECO:0000313" key="5">
    <source>
        <dbReference type="Proteomes" id="UP000000226"/>
    </source>
</evidence>
<dbReference type="PANTHER" id="PTHR13068:SF166">
    <property type="entry name" value="TRANSCRIPTION TERMINATION FACTOR MTERF15, MITOCHONDRIAL-LIKE"/>
    <property type="match status" value="1"/>
</dbReference>
<evidence type="ECO:0000256" key="1">
    <source>
        <dbReference type="ARBA" id="ARBA00007692"/>
    </source>
</evidence>
<keyword evidence="2" id="KW-0804">Transcription</keyword>
<dbReference type="GO" id="GO:0003676">
    <property type="term" value="F:nucleic acid binding"/>
    <property type="evidence" value="ECO:0007669"/>
    <property type="project" value="InterPro"/>
</dbReference>
<dbReference type="Pfam" id="PF02536">
    <property type="entry name" value="mTERF"/>
    <property type="match status" value="1"/>
</dbReference>
<dbReference type="OMA" id="MWPSILC"/>
<dbReference type="InterPro" id="IPR038538">
    <property type="entry name" value="MTERF_sf"/>
</dbReference>
<name>V7CAF0_PHAVU</name>
<dbReference type="Proteomes" id="UP000000226">
    <property type="component" value="Chromosome 3"/>
</dbReference>
<organism evidence="4 5">
    <name type="scientific">Phaseolus vulgaris</name>
    <name type="common">Kidney bean</name>
    <name type="synonym">French bean</name>
    <dbReference type="NCBI Taxonomy" id="3885"/>
    <lineage>
        <taxon>Eukaryota</taxon>
        <taxon>Viridiplantae</taxon>
        <taxon>Streptophyta</taxon>
        <taxon>Embryophyta</taxon>
        <taxon>Tracheophyta</taxon>
        <taxon>Spermatophyta</taxon>
        <taxon>Magnoliopsida</taxon>
        <taxon>eudicotyledons</taxon>
        <taxon>Gunneridae</taxon>
        <taxon>Pentapetalae</taxon>
        <taxon>rosids</taxon>
        <taxon>fabids</taxon>
        <taxon>Fabales</taxon>
        <taxon>Fabaceae</taxon>
        <taxon>Papilionoideae</taxon>
        <taxon>50 kb inversion clade</taxon>
        <taxon>NPAAA clade</taxon>
        <taxon>indigoferoid/millettioid clade</taxon>
        <taxon>Phaseoleae</taxon>
        <taxon>Phaseolus</taxon>
    </lineage>
</organism>
<dbReference type="AlphaFoldDB" id="V7CAF0"/>
<keyword evidence="2" id="KW-0806">Transcription termination</keyword>
<dbReference type="Gramene" id="ESW26240">
    <property type="protein sequence ID" value="ESW26240"/>
    <property type="gene ID" value="PHAVU_003G102700g"/>
</dbReference>
<dbReference type="EMBL" id="CM002290">
    <property type="protein sequence ID" value="ESW26240.1"/>
    <property type="molecule type" value="Genomic_DNA"/>
</dbReference>
<keyword evidence="3" id="KW-0809">Transit peptide</keyword>
<keyword evidence="2" id="KW-0805">Transcription regulation</keyword>
<evidence type="ECO:0000313" key="4">
    <source>
        <dbReference type="EMBL" id="ESW26240.1"/>
    </source>
</evidence>
<comment type="similarity">
    <text evidence="1">Belongs to the mTERF family.</text>
</comment>
<dbReference type="SMART" id="SM00733">
    <property type="entry name" value="Mterf"/>
    <property type="match status" value="5"/>
</dbReference>
<protein>
    <submittedName>
        <fullName evidence="4">Uncharacterized protein</fullName>
    </submittedName>
</protein>
<proteinExistence type="inferred from homology"/>
<accession>V7CAF0</accession>
<dbReference type="Gene3D" id="1.25.70.10">
    <property type="entry name" value="Transcription termination factor 3, mitochondrial"/>
    <property type="match status" value="1"/>
</dbReference>
<evidence type="ECO:0000256" key="3">
    <source>
        <dbReference type="ARBA" id="ARBA00022946"/>
    </source>
</evidence>
<dbReference type="FunFam" id="1.25.70.10:FF:000001">
    <property type="entry name" value="Mitochondrial transcription termination factor-like"/>
    <property type="match status" value="1"/>
</dbReference>
<dbReference type="InterPro" id="IPR003690">
    <property type="entry name" value="MTERF"/>
</dbReference>
<gene>
    <name evidence="4" type="ORF">PHAVU_003G102700g</name>
</gene>
<keyword evidence="5" id="KW-1185">Reference proteome</keyword>
<evidence type="ECO:0000256" key="2">
    <source>
        <dbReference type="ARBA" id="ARBA00022472"/>
    </source>
</evidence>
<sequence length="381" mass="43248">MKKISTLRILHHHHSLLNRSPPFSLCFNFKFATIPHAHSFVVSYLVSTCGFSPESAVSASRHLRFHSPQKPDSVLAFFSAHGFSVSQIRSIVKRESRILLCNPDKVLLPKFLFLRSKGASPADIVHMVTTGPRVLLRSLDNHIVPTYLFIKSFVESDKQIITCLKRNLSFIGDRRLSSNVQILLDNGVKRSSIAMLLTMWPSILCTYNLSHTVSELKEMGFETSTSTFAVAMLAKRTVTKAKWDDKVEAFKKWGWSEEHVLVAFKKHPYCMLTAREKIEAVFSFWVEVLGYSSLELLKYPVIFPMSLSKRIVPRSLVLRFLAKEGLRKKGASNCTPILVTENVFLNKFVNCFEKHSSQLLTMYEKSQNEGNTGKGEKNVCL</sequence>
<dbReference type="GO" id="GO:0006353">
    <property type="term" value="P:DNA-templated transcription termination"/>
    <property type="evidence" value="ECO:0007669"/>
    <property type="project" value="UniProtKB-KW"/>
</dbReference>
<dbReference type="OrthoDB" id="637682at2759"/>